<evidence type="ECO:0000313" key="4">
    <source>
        <dbReference type="EMBL" id="KAJ8879362.1"/>
    </source>
</evidence>
<evidence type="ECO:0000259" key="3">
    <source>
        <dbReference type="Pfam" id="PF13359"/>
    </source>
</evidence>
<evidence type="ECO:0000313" key="5">
    <source>
        <dbReference type="Proteomes" id="UP001159363"/>
    </source>
</evidence>
<organism evidence="4 5">
    <name type="scientific">Dryococelus australis</name>
    <dbReference type="NCBI Taxonomy" id="614101"/>
    <lineage>
        <taxon>Eukaryota</taxon>
        <taxon>Metazoa</taxon>
        <taxon>Ecdysozoa</taxon>
        <taxon>Arthropoda</taxon>
        <taxon>Hexapoda</taxon>
        <taxon>Insecta</taxon>
        <taxon>Pterygota</taxon>
        <taxon>Neoptera</taxon>
        <taxon>Polyneoptera</taxon>
        <taxon>Phasmatodea</taxon>
        <taxon>Verophasmatodea</taxon>
        <taxon>Anareolatae</taxon>
        <taxon>Phasmatidae</taxon>
        <taxon>Eurycanthinae</taxon>
        <taxon>Dryococelus</taxon>
    </lineage>
</organism>
<dbReference type="EMBL" id="JARBHB010000007">
    <property type="protein sequence ID" value="KAJ8879362.1"/>
    <property type="molecule type" value="Genomic_DNA"/>
</dbReference>
<dbReference type="Pfam" id="PF13359">
    <property type="entry name" value="DDE_Tnp_4"/>
    <property type="match status" value="1"/>
</dbReference>
<sequence>MTPLHNDQDNEVGNRYNRRLKATRKVVERALGILKEKFPWLNYLCLNPTYAGSVVKCCATLSNFARDEGDNIVIPVNEEAVDRKENEVGPHEYLEVVENEVQYVRERVRQQQI</sequence>
<comment type="cofactor">
    <cofactor evidence="1">
        <name>a divalent metal cation</name>
        <dbReference type="ChEBI" id="CHEBI:60240"/>
    </cofactor>
</comment>
<feature type="domain" description="DDE Tnp4" evidence="3">
    <location>
        <begin position="6"/>
        <end position="63"/>
    </location>
</feature>
<dbReference type="Proteomes" id="UP001159363">
    <property type="component" value="Chromosome 6"/>
</dbReference>
<dbReference type="InterPro" id="IPR027806">
    <property type="entry name" value="HARBI1_dom"/>
</dbReference>
<protein>
    <recommendedName>
        <fullName evidence="3">DDE Tnp4 domain-containing protein</fullName>
    </recommendedName>
</protein>
<keyword evidence="2" id="KW-0479">Metal-binding</keyword>
<comment type="caution">
    <text evidence="4">The sequence shown here is derived from an EMBL/GenBank/DDBJ whole genome shotgun (WGS) entry which is preliminary data.</text>
</comment>
<proteinExistence type="predicted"/>
<name>A0ABQ9H4Z4_9NEOP</name>
<reference evidence="4 5" key="1">
    <citation type="submission" date="2023-02" db="EMBL/GenBank/DDBJ databases">
        <title>LHISI_Scaffold_Assembly.</title>
        <authorList>
            <person name="Stuart O.P."/>
            <person name="Cleave R."/>
            <person name="Magrath M.J.L."/>
            <person name="Mikheyev A.S."/>
        </authorList>
    </citation>
    <scope>NUCLEOTIDE SEQUENCE [LARGE SCALE GENOMIC DNA]</scope>
    <source>
        <strain evidence="4">Daus_M_001</strain>
        <tissue evidence="4">Leg muscle</tissue>
    </source>
</reference>
<gene>
    <name evidence="4" type="ORF">PR048_019970</name>
</gene>
<evidence type="ECO:0000256" key="2">
    <source>
        <dbReference type="ARBA" id="ARBA00022723"/>
    </source>
</evidence>
<accession>A0ABQ9H4Z4</accession>
<evidence type="ECO:0000256" key="1">
    <source>
        <dbReference type="ARBA" id="ARBA00001968"/>
    </source>
</evidence>
<keyword evidence="5" id="KW-1185">Reference proteome</keyword>